<evidence type="ECO:0000313" key="2">
    <source>
        <dbReference type="EMBL" id="ESS71766.1"/>
    </source>
</evidence>
<proteinExistence type="predicted"/>
<dbReference type="Proteomes" id="UP000017842">
    <property type="component" value="Unassembled WGS sequence"/>
</dbReference>
<dbReference type="STRING" id="1116472.MGMO_91c00170"/>
<feature type="signal peptide" evidence="1">
    <location>
        <begin position="1"/>
        <end position="24"/>
    </location>
</feature>
<dbReference type="EMBL" id="AYLO01000087">
    <property type="protein sequence ID" value="ESS71766.1"/>
    <property type="molecule type" value="Genomic_DNA"/>
</dbReference>
<dbReference type="OrthoDB" id="6198507at2"/>
<keyword evidence="1" id="KW-0732">Signal</keyword>
<dbReference type="eggNOG" id="ENOG502ZZV8">
    <property type="taxonomic scope" value="Bacteria"/>
</dbReference>
<organism evidence="2 3">
    <name type="scientific">Methyloglobulus morosus KoM1</name>
    <dbReference type="NCBI Taxonomy" id="1116472"/>
    <lineage>
        <taxon>Bacteria</taxon>
        <taxon>Pseudomonadati</taxon>
        <taxon>Pseudomonadota</taxon>
        <taxon>Gammaproteobacteria</taxon>
        <taxon>Methylococcales</taxon>
        <taxon>Methylococcaceae</taxon>
        <taxon>Methyloglobulus</taxon>
    </lineage>
</organism>
<feature type="chain" id="PRO_5004732274" description="DUF4390 domain-containing protein" evidence="1">
    <location>
        <begin position="25"/>
        <end position="190"/>
    </location>
</feature>
<gene>
    <name evidence="2" type="ORF">MGMO_91c00170</name>
</gene>
<dbReference type="InterPro" id="IPR025500">
    <property type="entry name" value="DUF4390"/>
</dbReference>
<evidence type="ECO:0008006" key="4">
    <source>
        <dbReference type="Google" id="ProtNLM"/>
    </source>
</evidence>
<sequence length="190" mass="21978">MRGSLSNKATIVLCSLLFLTPALAYPGNTGVIIKNAETSLLGDDYVLTADIDYQLSEKAIEALNNGVSLYWTYQFRIRKHRDFLWDNTLVEKSFRYRIQYHALLKMYRVSNESNGSVDNFSTLQAALDLLSTLRDYRLIEKIKISDKESYVAGMKITFERDALPLPLRPIAYTNSQWFLSSDWYLWPLKK</sequence>
<protein>
    <recommendedName>
        <fullName evidence="4">DUF4390 domain-containing protein</fullName>
    </recommendedName>
</protein>
<dbReference type="Pfam" id="PF14334">
    <property type="entry name" value="DUF4390"/>
    <property type="match status" value="1"/>
</dbReference>
<dbReference type="AlphaFoldDB" id="V5DWQ1"/>
<keyword evidence="3" id="KW-1185">Reference proteome</keyword>
<evidence type="ECO:0000256" key="1">
    <source>
        <dbReference type="SAM" id="SignalP"/>
    </source>
</evidence>
<comment type="caution">
    <text evidence="2">The sequence shown here is derived from an EMBL/GenBank/DDBJ whole genome shotgun (WGS) entry which is preliminary data.</text>
</comment>
<evidence type="ECO:0000313" key="3">
    <source>
        <dbReference type="Proteomes" id="UP000017842"/>
    </source>
</evidence>
<reference evidence="2 3" key="1">
    <citation type="journal article" date="2013" name="Genome Announc.">
        <title>Draft Genome Sequence of the Methanotrophic Gammaproteobacterium Methyloglobulus morosus DSM 22980 Strain KoM1.</title>
        <authorList>
            <person name="Poehlein A."/>
            <person name="Deutzmann J.S."/>
            <person name="Daniel R."/>
            <person name="Simeonova D.D."/>
        </authorList>
    </citation>
    <scope>NUCLEOTIDE SEQUENCE [LARGE SCALE GENOMIC DNA]</scope>
    <source>
        <strain evidence="2 3">KoM1</strain>
    </source>
</reference>
<dbReference type="PATRIC" id="fig|1116472.3.peg.2480"/>
<name>V5DWQ1_9GAMM</name>
<accession>V5DWQ1</accession>